<keyword evidence="1" id="KW-0449">Lipoprotein</keyword>
<dbReference type="Gene3D" id="1.25.40.390">
    <property type="match status" value="1"/>
</dbReference>
<evidence type="ECO:0000313" key="2">
    <source>
        <dbReference type="Proteomes" id="UP001059209"/>
    </source>
</evidence>
<name>A0ABY5Y9P1_9FLAO</name>
<proteinExistence type="predicted"/>
<organism evidence="1 2">
    <name type="scientific">Maribacter litopenaei</name>
    <dbReference type="NCBI Taxonomy" id="2976127"/>
    <lineage>
        <taxon>Bacteria</taxon>
        <taxon>Pseudomonadati</taxon>
        <taxon>Bacteroidota</taxon>
        <taxon>Flavobacteriia</taxon>
        <taxon>Flavobacteriales</taxon>
        <taxon>Flavobacteriaceae</taxon>
        <taxon>Maribacter</taxon>
    </lineage>
</organism>
<dbReference type="InterPro" id="IPR011990">
    <property type="entry name" value="TPR-like_helical_dom_sf"/>
</dbReference>
<reference evidence="1" key="1">
    <citation type="submission" date="2022-09" db="EMBL/GenBank/DDBJ databases">
        <title>Maribacter litopenaei sp. nov., isolated from the intestinal tract of the Pacific White Shrimp, Litopenaeus vannamei.</title>
        <authorList>
            <person name="Kim S.Y."/>
            <person name="Hwang C.Y."/>
        </authorList>
    </citation>
    <scope>NUCLEOTIDE SEQUENCE</scope>
    <source>
        <strain evidence="1">HL-LV01</strain>
    </source>
</reference>
<dbReference type="SUPFAM" id="SSF48452">
    <property type="entry name" value="TPR-like"/>
    <property type="match status" value="1"/>
</dbReference>
<accession>A0ABY5Y9P1</accession>
<dbReference type="EMBL" id="CP104205">
    <property type="protein sequence ID" value="UWX55593.1"/>
    <property type="molecule type" value="Genomic_DNA"/>
</dbReference>
<keyword evidence="2" id="KW-1185">Reference proteome</keyword>
<sequence>MGQNGAEVTRIEYMGTRLYQQAYSPASQDAEWRFAYSSMLTDISAMNELAAEANFKRHIGMGQVMQAFTAVTLVDFYGDVPYSDAIGGIENLNPSADSGASIYAAALALLDSAIGNFTTDDNATDPVKRLLL</sequence>
<gene>
    <name evidence="1" type="ORF">NYZ99_03715</name>
</gene>
<evidence type="ECO:0000313" key="1">
    <source>
        <dbReference type="EMBL" id="UWX55593.1"/>
    </source>
</evidence>
<dbReference type="RefSeq" id="WP_260573590.1">
    <property type="nucleotide sequence ID" value="NZ_CP104205.1"/>
</dbReference>
<dbReference type="Pfam" id="PF12771">
    <property type="entry name" value="SusD-like_2"/>
    <property type="match status" value="1"/>
</dbReference>
<dbReference type="InterPro" id="IPR041662">
    <property type="entry name" value="SusD-like_2"/>
</dbReference>
<protein>
    <submittedName>
        <fullName evidence="1">SusD/RagB family nutrient-binding outer membrane lipoprotein</fullName>
    </submittedName>
</protein>
<dbReference type="Proteomes" id="UP001059209">
    <property type="component" value="Chromosome"/>
</dbReference>